<feature type="transmembrane region" description="Helical" evidence="6">
    <location>
        <begin position="473"/>
        <end position="491"/>
    </location>
</feature>
<feature type="transmembrane region" description="Helical" evidence="6">
    <location>
        <begin position="366"/>
        <end position="392"/>
    </location>
</feature>
<gene>
    <name evidence="7" type="ORF">OQ497_01095</name>
</gene>
<dbReference type="RefSeq" id="WP_086554606.1">
    <property type="nucleotide sequence ID" value="NZ_JAERKX010000001.1"/>
</dbReference>
<evidence type="ECO:0000256" key="2">
    <source>
        <dbReference type="ARBA" id="ARBA00022475"/>
    </source>
</evidence>
<dbReference type="Proteomes" id="UP001301152">
    <property type="component" value="Unassembled WGS sequence"/>
</dbReference>
<accession>A0ABT3QBB5</accession>
<keyword evidence="8" id="KW-1185">Reference proteome</keyword>
<feature type="transmembrane region" description="Helical" evidence="6">
    <location>
        <begin position="422"/>
        <end position="441"/>
    </location>
</feature>
<keyword evidence="2" id="KW-1003">Cell membrane</keyword>
<evidence type="ECO:0000256" key="4">
    <source>
        <dbReference type="ARBA" id="ARBA00022989"/>
    </source>
</evidence>
<dbReference type="EMBL" id="JAPIUZ010000001">
    <property type="protein sequence ID" value="MCX2562566.1"/>
    <property type="molecule type" value="Genomic_DNA"/>
</dbReference>
<name>A0ABT3QBB5_9PROT</name>
<feature type="transmembrane region" description="Helical" evidence="6">
    <location>
        <begin position="104"/>
        <end position="122"/>
    </location>
</feature>
<evidence type="ECO:0000256" key="1">
    <source>
        <dbReference type="ARBA" id="ARBA00004651"/>
    </source>
</evidence>
<evidence type="ECO:0000313" key="8">
    <source>
        <dbReference type="Proteomes" id="UP001301152"/>
    </source>
</evidence>
<keyword evidence="4 6" id="KW-1133">Transmembrane helix</keyword>
<dbReference type="PANTHER" id="PTHR30509">
    <property type="entry name" value="P-HYDROXYBENZOIC ACID EFFLUX PUMP SUBUNIT-RELATED"/>
    <property type="match status" value="1"/>
</dbReference>
<evidence type="ECO:0000313" key="7">
    <source>
        <dbReference type="EMBL" id="MCX2562566.1"/>
    </source>
</evidence>
<feature type="transmembrane region" description="Helical" evidence="6">
    <location>
        <begin position="37"/>
        <end position="65"/>
    </location>
</feature>
<evidence type="ECO:0000256" key="3">
    <source>
        <dbReference type="ARBA" id="ARBA00022692"/>
    </source>
</evidence>
<feature type="transmembrane region" description="Helical" evidence="6">
    <location>
        <begin position="77"/>
        <end position="98"/>
    </location>
</feature>
<comment type="caution">
    <text evidence="7">The sequence shown here is derived from an EMBL/GenBank/DDBJ whole genome shotgun (WGS) entry which is preliminary data.</text>
</comment>
<organism evidence="7 8">
    <name type="scientific">Acetobacter thailandicus</name>
    <dbReference type="NCBI Taxonomy" id="1502842"/>
    <lineage>
        <taxon>Bacteria</taxon>
        <taxon>Pseudomonadati</taxon>
        <taxon>Pseudomonadota</taxon>
        <taxon>Alphaproteobacteria</taxon>
        <taxon>Acetobacterales</taxon>
        <taxon>Acetobacteraceae</taxon>
        <taxon>Acetobacter</taxon>
    </lineage>
</organism>
<keyword evidence="5 6" id="KW-0472">Membrane</keyword>
<comment type="subcellular location">
    <subcellularLocation>
        <location evidence="1">Cell membrane</location>
        <topology evidence="1">Multi-pass membrane protein</topology>
    </subcellularLocation>
</comment>
<feature type="transmembrane region" description="Helical" evidence="6">
    <location>
        <begin position="503"/>
        <end position="520"/>
    </location>
</feature>
<protein>
    <submittedName>
        <fullName evidence="7">FUSC family protein</fullName>
    </submittedName>
</protein>
<sequence>MTPQKTENRPGFWAGVGIPLPQHIFTPGWFSFCFRTWLSVVLALSTAFWLQLPSPASAAVTVMILAQPLRGQVLSKAMYRLLGTFLGAFVALFLTACFNQERGIFLGGVALWITLCTIIGTLEKDFRAYAAMLSGYTVAIVGINCIDNPGNVFDTAIARVSDIVVGIAATSAINDIFGSPTAWEKLAAGLTASANTVRNIARQAISGRDIPDDIACAGLAGQIMALTTHASFVKTELSDAAIRLAGARSAMVALLEMLSCSRAINNALRRKNISPFVLEHVRSTFEDSHLAEPQRQTIKNFETLARQIYTPETERNVLLDEIWLTERSMALQLDTRWATDGIEAFEKGRRARTTAPDLKIEKHDDVIAALLSGFRSLVGFSIAAGLCIISDIPATYTALAQVAMIMTLAATTYNARGFGMGALIGTPMAIIVAAVLNFGILPKGSDMPFMALAILPVVFCSCLLLMNPKTATIGFNGGVFFFVILGVANTQNYDPTAFIDRNVMYLFSAIVIFISLVLLLPPSATGRRFRVAITIGHDLRRQFSFRGERTGSALISRHYDRLCRILEWNSYLPDTRAKKRVFNRLSSLDELNIELARARRHLQRAATIPAIRTQAEAAFRATIIRDADKATERLQHRAWLLLEKSMSLPDGQLTTALAAVSAIVGTIHLLEHNRSALRLYEVIPPAGRRKRAFFT</sequence>
<dbReference type="InterPro" id="IPR006726">
    <property type="entry name" value="PHBA_efflux_AaeB/fusaric-R"/>
</dbReference>
<dbReference type="PANTHER" id="PTHR30509:SF40">
    <property type="entry name" value="BLR3852 PROTEIN"/>
    <property type="match status" value="1"/>
</dbReference>
<evidence type="ECO:0000256" key="5">
    <source>
        <dbReference type="ARBA" id="ARBA00023136"/>
    </source>
</evidence>
<proteinExistence type="predicted"/>
<reference evidence="7 8" key="1">
    <citation type="submission" date="2022-11" db="EMBL/GenBank/DDBJ databases">
        <title>Genome sequencing of Acetobacter type strain.</title>
        <authorList>
            <person name="Heo J."/>
            <person name="Lee D."/>
            <person name="Han B.-H."/>
            <person name="Hong S.-B."/>
            <person name="Kwon S.-W."/>
        </authorList>
    </citation>
    <scope>NUCLEOTIDE SEQUENCE [LARGE SCALE GENOMIC DNA]</scope>
    <source>
        <strain evidence="7 8">KACC 21253</strain>
    </source>
</reference>
<keyword evidence="3 6" id="KW-0812">Transmembrane</keyword>
<feature type="transmembrane region" description="Helical" evidence="6">
    <location>
        <begin position="447"/>
        <end position="466"/>
    </location>
</feature>
<evidence type="ECO:0000256" key="6">
    <source>
        <dbReference type="SAM" id="Phobius"/>
    </source>
</evidence>
<dbReference type="Pfam" id="PF04632">
    <property type="entry name" value="FUSC"/>
    <property type="match status" value="1"/>
</dbReference>